<name>A0A0F8ZXY7_9ZZZZ</name>
<protein>
    <submittedName>
        <fullName evidence="1">Uncharacterized protein</fullName>
    </submittedName>
</protein>
<evidence type="ECO:0000313" key="1">
    <source>
        <dbReference type="EMBL" id="KKK98792.1"/>
    </source>
</evidence>
<organism evidence="1">
    <name type="scientific">marine sediment metagenome</name>
    <dbReference type="NCBI Taxonomy" id="412755"/>
    <lineage>
        <taxon>unclassified sequences</taxon>
        <taxon>metagenomes</taxon>
        <taxon>ecological metagenomes</taxon>
    </lineage>
</organism>
<dbReference type="EMBL" id="LAZR01045471">
    <property type="protein sequence ID" value="KKK98792.1"/>
    <property type="molecule type" value="Genomic_DNA"/>
</dbReference>
<gene>
    <name evidence="1" type="ORF">LCGC14_2639220</name>
</gene>
<dbReference type="AlphaFoldDB" id="A0A0F8ZXY7"/>
<reference evidence="1" key="1">
    <citation type="journal article" date="2015" name="Nature">
        <title>Complex archaea that bridge the gap between prokaryotes and eukaryotes.</title>
        <authorList>
            <person name="Spang A."/>
            <person name="Saw J.H."/>
            <person name="Jorgensen S.L."/>
            <person name="Zaremba-Niedzwiedzka K."/>
            <person name="Martijn J."/>
            <person name="Lind A.E."/>
            <person name="van Eijk R."/>
            <person name="Schleper C."/>
            <person name="Guy L."/>
            <person name="Ettema T.J."/>
        </authorList>
    </citation>
    <scope>NUCLEOTIDE SEQUENCE</scope>
</reference>
<accession>A0A0F8ZXY7</accession>
<sequence length="132" mass="14906">MDMIQQVCSLELAQALKAVGVKQDSTWYWVDVYPPKTALAMKKDGVYFVYDPERLAQQIVTGGDPVSAFTVAELGEMLPTLCLSGSVEKGRYNCWYFADMCTREIKHYNTYQTENEANARAKMLMFLVARAA</sequence>
<comment type="caution">
    <text evidence="1">The sequence shown here is derived from an EMBL/GenBank/DDBJ whole genome shotgun (WGS) entry which is preliminary data.</text>
</comment>
<proteinExistence type="predicted"/>